<accession>A0A7J0GYD8</accession>
<dbReference type="EMBL" id="BJWL01000025">
    <property type="protein sequence ID" value="GFZ15781.1"/>
    <property type="molecule type" value="Genomic_DNA"/>
</dbReference>
<dbReference type="Gene3D" id="3.30.420.10">
    <property type="entry name" value="Ribonuclease H-like superfamily/Ribonuclease H"/>
    <property type="match status" value="1"/>
</dbReference>
<evidence type="ECO:0000313" key="4">
    <source>
        <dbReference type="Proteomes" id="UP000585474"/>
    </source>
</evidence>
<organism evidence="3 4">
    <name type="scientific">Actinidia rufa</name>
    <dbReference type="NCBI Taxonomy" id="165716"/>
    <lineage>
        <taxon>Eukaryota</taxon>
        <taxon>Viridiplantae</taxon>
        <taxon>Streptophyta</taxon>
        <taxon>Embryophyta</taxon>
        <taxon>Tracheophyta</taxon>
        <taxon>Spermatophyta</taxon>
        <taxon>Magnoliopsida</taxon>
        <taxon>eudicotyledons</taxon>
        <taxon>Gunneridae</taxon>
        <taxon>Pentapetalae</taxon>
        <taxon>asterids</taxon>
        <taxon>Ericales</taxon>
        <taxon>Actinidiaceae</taxon>
        <taxon>Actinidia</taxon>
    </lineage>
</organism>
<proteinExistence type="predicted"/>
<dbReference type="Pfam" id="PF13456">
    <property type="entry name" value="RVT_3"/>
    <property type="match status" value="1"/>
</dbReference>
<feature type="domain" description="RNase H type-1" evidence="2">
    <location>
        <begin position="59"/>
        <end position="122"/>
    </location>
</feature>
<dbReference type="CDD" id="cd09279">
    <property type="entry name" value="RNase_HI_like"/>
    <property type="match status" value="1"/>
</dbReference>
<evidence type="ECO:0000256" key="1">
    <source>
        <dbReference type="SAM" id="MobiDB-lite"/>
    </source>
</evidence>
<dbReference type="Proteomes" id="UP000585474">
    <property type="component" value="Unassembled WGS sequence"/>
</dbReference>
<comment type="caution">
    <text evidence="3">The sequence shown here is derived from an EMBL/GenBank/DDBJ whole genome shotgun (WGS) entry which is preliminary data.</text>
</comment>
<name>A0A7J0GYD8_9ERIC</name>
<reference evidence="3 4" key="1">
    <citation type="submission" date="2019-07" db="EMBL/GenBank/DDBJ databases">
        <title>De Novo Assembly of kiwifruit Actinidia rufa.</title>
        <authorList>
            <person name="Sugita-Konishi S."/>
            <person name="Sato K."/>
            <person name="Mori E."/>
            <person name="Abe Y."/>
            <person name="Kisaki G."/>
            <person name="Hamano K."/>
            <person name="Suezawa K."/>
            <person name="Otani M."/>
            <person name="Fukuda T."/>
            <person name="Manabe T."/>
            <person name="Gomi K."/>
            <person name="Tabuchi M."/>
            <person name="Akimitsu K."/>
            <person name="Kataoka I."/>
        </authorList>
    </citation>
    <scope>NUCLEOTIDE SEQUENCE [LARGE SCALE GENOMIC DNA]</scope>
    <source>
        <strain evidence="4">cv. Fuchu</strain>
    </source>
</reference>
<dbReference type="AlphaFoldDB" id="A0A7J0GYD8"/>
<dbReference type="GO" id="GO:0003676">
    <property type="term" value="F:nucleic acid binding"/>
    <property type="evidence" value="ECO:0007669"/>
    <property type="project" value="InterPro"/>
</dbReference>
<protein>
    <recommendedName>
        <fullName evidence="2">RNase H type-1 domain-containing protein</fullName>
    </recommendedName>
</protein>
<dbReference type="PANTHER" id="PTHR48475">
    <property type="entry name" value="RIBONUCLEASE H"/>
    <property type="match status" value="1"/>
</dbReference>
<sequence length="127" mass="14225">MAIKAQTLANFMVESTHETTPELEATPPELETPKEQSLDEDFTRWMLFIDESFNQHGCGAGLILQTPSSDQMEYAIRIRFKVTNNEVEDEALLAGLRVATELGVDSLDVFSDSQLVVNQVQGDYLSR</sequence>
<dbReference type="GO" id="GO:0004523">
    <property type="term" value="F:RNA-DNA hybrid ribonuclease activity"/>
    <property type="evidence" value="ECO:0007669"/>
    <property type="project" value="InterPro"/>
</dbReference>
<keyword evidence="4" id="KW-1185">Reference proteome</keyword>
<evidence type="ECO:0000313" key="3">
    <source>
        <dbReference type="EMBL" id="GFZ15781.1"/>
    </source>
</evidence>
<dbReference type="SUPFAM" id="SSF53098">
    <property type="entry name" value="Ribonuclease H-like"/>
    <property type="match status" value="1"/>
</dbReference>
<dbReference type="InterPro" id="IPR036397">
    <property type="entry name" value="RNaseH_sf"/>
</dbReference>
<dbReference type="OrthoDB" id="1938451at2759"/>
<dbReference type="InterPro" id="IPR002156">
    <property type="entry name" value="RNaseH_domain"/>
</dbReference>
<dbReference type="InterPro" id="IPR012337">
    <property type="entry name" value="RNaseH-like_sf"/>
</dbReference>
<dbReference type="PANTHER" id="PTHR48475:SF2">
    <property type="entry name" value="RIBONUCLEASE H"/>
    <property type="match status" value="1"/>
</dbReference>
<evidence type="ECO:0000259" key="2">
    <source>
        <dbReference type="Pfam" id="PF13456"/>
    </source>
</evidence>
<feature type="region of interest" description="Disordered" evidence="1">
    <location>
        <begin position="15"/>
        <end position="36"/>
    </location>
</feature>
<gene>
    <name evidence="3" type="ORF">Acr_25g0001900</name>
</gene>